<dbReference type="STRING" id="1884261.A0A5C3QNJ4"/>
<evidence type="ECO:0000313" key="2">
    <source>
        <dbReference type="EMBL" id="TFL03167.1"/>
    </source>
</evidence>
<dbReference type="Gene3D" id="3.40.50.12780">
    <property type="entry name" value="N-terminal domain of ligase-like"/>
    <property type="match status" value="1"/>
</dbReference>
<dbReference type="PROSITE" id="PS00455">
    <property type="entry name" value="AMP_BINDING"/>
    <property type="match status" value="1"/>
</dbReference>
<dbReference type="InterPro" id="IPR020845">
    <property type="entry name" value="AMP-binding_CS"/>
</dbReference>
<organism evidence="2 3">
    <name type="scientific">Pterulicium gracile</name>
    <dbReference type="NCBI Taxonomy" id="1884261"/>
    <lineage>
        <taxon>Eukaryota</taxon>
        <taxon>Fungi</taxon>
        <taxon>Dikarya</taxon>
        <taxon>Basidiomycota</taxon>
        <taxon>Agaricomycotina</taxon>
        <taxon>Agaricomycetes</taxon>
        <taxon>Agaricomycetidae</taxon>
        <taxon>Agaricales</taxon>
        <taxon>Pleurotineae</taxon>
        <taxon>Pterulaceae</taxon>
        <taxon>Pterulicium</taxon>
    </lineage>
</organism>
<dbReference type="InterPro" id="IPR005914">
    <property type="entry name" value="Acac_CoA_synth"/>
</dbReference>
<dbReference type="PANTHER" id="PTHR42921">
    <property type="entry name" value="ACETOACETYL-COA SYNTHETASE"/>
    <property type="match status" value="1"/>
</dbReference>
<dbReference type="InterPro" id="IPR042099">
    <property type="entry name" value="ANL_N_sf"/>
</dbReference>
<dbReference type="NCBIfam" id="NF002937">
    <property type="entry name" value="PRK03584.1"/>
    <property type="match status" value="1"/>
</dbReference>
<dbReference type="EMBL" id="ML178821">
    <property type="protein sequence ID" value="TFL03167.1"/>
    <property type="molecule type" value="Genomic_DNA"/>
</dbReference>
<evidence type="ECO:0000259" key="1">
    <source>
        <dbReference type="Pfam" id="PF00501"/>
    </source>
</evidence>
<reference evidence="2 3" key="1">
    <citation type="journal article" date="2019" name="Nat. Ecol. Evol.">
        <title>Megaphylogeny resolves global patterns of mushroom evolution.</title>
        <authorList>
            <person name="Varga T."/>
            <person name="Krizsan K."/>
            <person name="Foldi C."/>
            <person name="Dima B."/>
            <person name="Sanchez-Garcia M."/>
            <person name="Sanchez-Ramirez S."/>
            <person name="Szollosi G.J."/>
            <person name="Szarkandi J.G."/>
            <person name="Papp V."/>
            <person name="Albert L."/>
            <person name="Andreopoulos W."/>
            <person name="Angelini C."/>
            <person name="Antonin V."/>
            <person name="Barry K.W."/>
            <person name="Bougher N.L."/>
            <person name="Buchanan P."/>
            <person name="Buyck B."/>
            <person name="Bense V."/>
            <person name="Catcheside P."/>
            <person name="Chovatia M."/>
            <person name="Cooper J."/>
            <person name="Damon W."/>
            <person name="Desjardin D."/>
            <person name="Finy P."/>
            <person name="Geml J."/>
            <person name="Haridas S."/>
            <person name="Hughes K."/>
            <person name="Justo A."/>
            <person name="Karasinski D."/>
            <person name="Kautmanova I."/>
            <person name="Kiss B."/>
            <person name="Kocsube S."/>
            <person name="Kotiranta H."/>
            <person name="LaButti K.M."/>
            <person name="Lechner B.E."/>
            <person name="Liimatainen K."/>
            <person name="Lipzen A."/>
            <person name="Lukacs Z."/>
            <person name="Mihaltcheva S."/>
            <person name="Morgado L.N."/>
            <person name="Niskanen T."/>
            <person name="Noordeloos M.E."/>
            <person name="Ohm R.A."/>
            <person name="Ortiz-Santana B."/>
            <person name="Ovrebo C."/>
            <person name="Racz N."/>
            <person name="Riley R."/>
            <person name="Savchenko A."/>
            <person name="Shiryaev A."/>
            <person name="Soop K."/>
            <person name="Spirin V."/>
            <person name="Szebenyi C."/>
            <person name="Tomsovsky M."/>
            <person name="Tulloss R.E."/>
            <person name="Uehling J."/>
            <person name="Grigoriev I.V."/>
            <person name="Vagvolgyi C."/>
            <person name="Papp T."/>
            <person name="Martin F.M."/>
            <person name="Miettinen O."/>
            <person name="Hibbett D.S."/>
            <person name="Nagy L.G."/>
        </authorList>
    </citation>
    <scope>NUCLEOTIDE SEQUENCE [LARGE SCALE GENOMIC DNA]</scope>
    <source>
        <strain evidence="2 3">CBS 309.79</strain>
    </source>
</reference>
<dbReference type="PANTHER" id="PTHR42921:SF4">
    <property type="entry name" value="ACETOACETYL-COA SYNTHASE (AFU_ORTHOLOGUE AFUA_8G04770)"/>
    <property type="match status" value="1"/>
</dbReference>
<dbReference type="Pfam" id="PF00501">
    <property type="entry name" value="AMP-binding"/>
    <property type="match status" value="1"/>
</dbReference>
<dbReference type="Gene3D" id="3.30.300.30">
    <property type="match status" value="1"/>
</dbReference>
<dbReference type="GO" id="GO:0030729">
    <property type="term" value="F:acetoacetate-CoA ligase activity"/>
    <property type="evidence" value="ECO:0007669"/>
    <property type="project" value="InterPro"/>
</dbReference>
<dbReference type="InterPro" id="IPR045851">
    <property type="entry name" value="AMP-bd_C_sf"/>
</dbReference>
<dbReference type="Proteomes" id="UP000305067">
    <property type="component" value="Unassembled WGS sequence"/>
</dbReference>
<evidence type="ECO:0000313" key="3">
    <source>
        <dbReference type="Proteomes" id="UP000305067"/>
    </source>
</evidence>
<dbReference type="GO" id="GO:0006629">
    <property type="term" value="P:lipid metabolic process"/>
    <property type="evidence" value="ECO:0007669"/>
    <property type="project" value="InterPro"/>
</dbReference>
<accession>A0A5C3QNJ4</accession>
<dbReference type="AlphaFoldDB" id="A0A5C3QNJ4"/>
<sequence length="681" mass="74890">MSSTEPSNYFANSRLCWKPTHEGFTRADYLRRYVNRKHSLDLKDYHDLHRYSVENYEFWIDLWEFLGLIASVSPNPKQILAKGQLADVPIWFPTVRMNYAENILRRRDDAVACTVVRESSSAIPYTFKQLRGEVEKLAAALRCNGLEAGDRVAGIVTNSVTAIVIALAATSIGAIYSGTATDMGSKGILDRYRQIKPKFVFAETEVSYSGKTVDLIPKVSEVIVELLKQGLQRAILLPSVTTGRETTATAIPRSVHYSQFIATGDSRPLEFAQLPFSHPLFILYSSGTTGAPKCIVHSAGGVLLQTSKDIAIGLDVTPDDTLLQYTTTGWMMWSWMLSALSIGARLVLYDGSPFYPSPEHFLKMVDQQGVSVLGTSPRFLSDVQGRRIDPLKIGSFQALRILACTGAVLTAPVFSWAQTAFGERIHVISSSGGTDICAAFISGAACLPVHVGELQAKGLGMKVEVFDQDGNNIESTGEPGELVCSRPHPSLPLKFWGDESGQRLREAYFGVYPGIWRQGDFMVVNPQTKGILVLGRSDGVLNPSGVRFGSGEIYAVLENHFGGIIDDSLCIGQRRAQDSNERVLLFLKMRAGQRMTPAFVEDVNEAIKKELSRRHVPAHVFEVPEIPYTVNGKKIEIAVKQIVSGSSHVKPSGTVANPDSLQFYYQFRDLEGLVGNSKARL</sequence>
<dbReference type="SUPFAM" id="SSF56801">
    <property type="entry name" value="Acetyl-CoA synthetase-like"/>
    <property type="match status" value="1"/>
</dbReference>
<keyword evidence="2" id="KW-0436">Ligase</keyword>
<dbReference type="NCBIfam" id="TIGR01217">
    <property type="entry name" value="ac_ac_CoA_syn"/>
    <property type="match status" value="1"/>
</dbReference>
<proteinExistence type="predicted"/>
<dbReference type="InterPro" id="IPR000873">
    <property type="entry name" value="AMP-dep_synth/lig_dom"/>
</dbReference>
<name>A0A5C3QNJ4_9AGAR</name>
<keyword evidence="3" id="KW-1185">Reference proteome</keyword>
<protein>
    <submittedName>
        <fullName evidence="2">Acetoacetate-CoA ligase</fullName>
    </submittedName>
</protein>
<gene>
    <name evidence="2" type="ORF">BDV98DRAFT_546524</name>
</gene>
<dbReference type="OrthoDB" id="10253869at2759"/>
<feature type="domain" description="AMP-dependent synthetase/ligase" evidence="1">
    <location>
        <begin position="107"/>
        <end position="488"/>
    </location>
</feature>